<proteinExistence type="predicted"/>
<dbReference type="PANTHER" id="PTHR13748:SF62">
    <property type="entry name" value="COBW DOMAIN-CONTAINING PROTEIN"/>
    <property type="match status" value="1"/>
</dbReference>
<dbReference type="Proteomes" id="UP000284763">
    <property type="component" value="Unassembled WGS sequence"/>
</dbReference>
<accession>A0A3R7XQE2</accession>
<evidence type="ECO:0000313" key="2">
    <source>
        <dbReference type="EMBL" id="RQD81047.1"/>
    </source>
</evidence>
<feature type="domain" description="CobW/HypB/UreG nucleotide-binding" evidence="1">
    <location>
        <begin position="3"/>
        <end position="178"/>
    </location>
</feature>
<dbReference type="AlphaFoldDB" id="A0A3R7XQE2"/>
<evidence type="ECO:0000313" key="3">
    <source>
        <dbReference type="Proteomes" id="UP000284763"/>
    </source>
</evidence>
<sequence>MKIAIIGGFLGSGKTTSIIELGRYLSENNHKIAILVNEIGEIGLDGDTISGSGIQTKELTSGCICCSLKIDLEITLNSLIEDFSPDIVLIEPTGIAFPGQIKEDISSMDCSTNFSFAPIICLVDGNRFSTEFSQIPKFVVTQLEESEVIGINKIDVTPIDKIQETIERIADINSTAKI</sequence>
<dbReference type="PANTHER" id="PTHR13748">
    <property type="entry name" value="COBW-RELATED"/>
    <property type="match status" value="1"/>
</dbReference>
<feature type="non-terminal residue" evidence="2">
    <location>
        <position position="178"/>
    </location>
</feature>
<dbReference type="InterPro" id="IPR051316">
    <property type="entry name" value="Zinc-reg_GTPase_activator"/>
</dbReference>
<dbReference type="EMBL" id="QZAB01000530">
    <property type="protein sequence ID" value="RQD81047.1"/>
    <property type="molecule type" value="Genomic_DNA"/>
</dbReference>
<reference evidence="2 3" key="1">
    <citation type="submission" date="2018-08" db="EMBL/GenBank/DDBJ databases">
        <title>The metabolism and importance of syntrophic acetate oxidation coupled to methane or sulfide production in haloalkaline environments.</title>
        <authorList>
            <person name="Timmers P.H.A."/>
            <person name="Vavourakis C.D."/>
            <person name="Sorokin D.Y."/>
            <person name="Sinninghe Damste J.S."/>
            <person name="Muyzer G."/>
            <person name="Stams A.J.M."/>
            <person name="Plugge C.M."/>
        </authorList>
    </citation>
    <scope>NUCLEOTIDE SEQUENCE [LARGE SCALE GENOMIC DNA]</scope>
    <source>
        <strain evidence="2">MSAO_Arc3</strain>
    </source>
</reference>
<dbReference type="InterPro" id="IPR027417">
    <property type="entry name" value="P-loop_NTPase"/>
</dbReference>
<dbReference type="InterPro" id="IPR003495">
    <property type="entry name" value="CobW/HypB/UreG_nucleotide-bd"/>
</dbReference>
<protein>
    <submittedName>
        <fullName evidence="2">GTP-binding protein</fullName>
    </submittedName>
</protein>
<organism evidence="2 3">
    <name type="scientific">Methanosalsum natronophilum</name>
    <dbReference type="NCBI Taxonomy" id="768733"/>
    <lineage>
        <taxon>Archaea</taxon>
        <taxon>Methanobacteriati</taxon>
        <taxon>Methanobacteriota</taxon>
        <taxon>Stenosarchaea group</taxon>
        <taxon>Methanomicrobia</taxon>
        <taxon>Methanosarcinales</taxon>
        <taxon>Methanosarcinaceae</taxon>
        <taxon>Methanosalsum</taxon>
    </lineage>
</organism>
<evidence type="ECO:0000259" key="1">
    <source>
        <dbReference type="Pfam" id="PF02492"/>
    </source>
</evidence>
<gene>
    <name evidence="2" type="ORF">D5R95_08375</name>
</gene>
<dbReference type="Gene3D" id="3.40.50.300">
    <property type="entry name" value="P-loop containing nucleotide triphosphate hydrolases"/>
    <property type="match status" value="1"/>
</dbReference>
<name>A0A3R7XQE2_9EURY</name>
<dbReference type="Pfam" id="PF02492">
    <property type="entry name" value="cobW"/>
    <property type="match status" value="1"/>
</dbReference>
<dbReference type="GO" id="GO:0005737">
    <property type="term" value="C:cytoplasm"/>
    <property type="evidence" value="ECO:0007669"/>
    <property type="project" value="TreeGrafter"/>
</dbReference>
<comment type="caution">
    <text evidence="2">The sequence shown here is derived from an EMBL/GenBank/DDBJ whole genome shotgun (WGS) entry which is preliminary data.</text>
</comment>
<dbReference type="SUPFAM" id="SSF52540">
    <property type="entry name" value="P-loop containing nucleoside triphosphate hydrolases"/>
    <property type="match status" value="1"/>
</dbReference>